<evidence type="ECO:0000313" key="2">
    <source>
        <dbReference type="EMBL" id="CAA9240186.1"/>
    </source>
</evidence>
<feature type="compositionally biased region" description="Basic residues" evidence="1">
    <location>
        <begin position="32"/>
        <end position="45"/>
    </location>
</feature>
<proteinExistence type="predicted"/>
<dbReference type="AlphaFoldDB" id="A0A6J4I253"/>
<accession>A0A6J4I253</accession>
<gene>
    <name evidence="2" type="ORF">AVDCRST_MAG54-1463</name>
</gene>
<feature type="region of interest" description="Disordered" evidence="1">
    <location>
        <begin position="1"/>
        <end position="85"/>
    </location>
</feature>
<organism evidence="2">
    <name type="scientific">uncultured Actinomycetospora sp</name>
    <dbReference type="NCBI Taxonomy" id="1135996"/>
    <lineage>
        <taxon>Bacteria</taxon>
        <taxon>Bacillati</taxon>
        <taxon>Actinomycetota</taxon>
        <taxon>Actinomycetes</taxon>
        <taxon>Pseudonocardiales</taxon>
        <taxon>Pseudonocardiaceae</taxon>
        <taxon>Actinomycetospora</taxon>
        <taxon>environmental samples</taxon>
    </lineage>
</organism>
<evidence type="ECO:0000256" key="1">
    <source>
        <dbReference type="SAM" id="MobiDB-lite"/>
    </source>
</evidence>
<feature type="non-terminal residue" evidence="2">
    <location>
        <position position="1"/>
    </location>
</feature>
<feature type="compositionally biased region" description="Basic residues" evidence="1">
    <location>
        <begin position="52"/>
        <end position="85"/>
    </location>
</feature>
<reference evidence="2" key="1">
    <citation type="submission" date="2020-02" db="EMBL/GenBank/DDBJ databases">
        <authorList>
            <person name="Meier V. D."/>
        </authorList>
    </citation>
    <scope>NUCLEOTIDE SEQUENCE</scope>
    <source>
        <strain evidence="2">AVDCRST_MAG54</strain>
    </source>
</reference>
<sequence>VHLQHREGRPRRLERQGAHGLVPARDRDRLLRPPRPRTRRAHGQHRLPQPRARPRRPRRRRAEPRLRPRAARRPRRHGRPRRPPL</sequence>
<protein>
    <submittedName>
        <fullName evidence="2">Uncharacterized protein</fullName>
    </submittedName>
</protein>
<feature type="compositionally biased region" description="Basic and acidic residues" evidence="1">
    <location>
        <begin position="1"/>
        <end position="17"/>
    </location>
</feature>
<name>A0A6J4I253_9PSEU</name>
<feature type="non-terminal residue" evidence="2">
    <location>
        <position position="85"/>
    </location>
</feature>
<dbReference type="EMBL" id="CADCTH010000199">
    <property type="protein sequence ID" value="CAA9240186.1"/>
    <property type="molecule type" value="Genomic_DNA"/>
</dbReference>